<name>A0A5B7EPL3_PORTR</name>
<sequence>MKRDCFLTHGFGEESLRYVLAHRHYKRGLNEEEFCKNCKKNIERQSCFRWGLGTTADSAGCGATAFNAPEVLVPCSRHPVDWSSLPVLGLYNLDGFPILIKKFAIDLDVLVDSCFKFHQHIANVVQKAGTGTSAECGSMGPLSVSDQEALSGKRTSSAVRIEALAGNTPGTGN</sequence>
<dbReference type="EMBL" id="VSRR010003254">
    <property type="protein sequence ID" value="MPC35345.1"/>
    <property type="molecule type" value="Genomic_DNA"/>
</dbReference>
<organism evidence="1 2">
    <name type="scientific">Portunus trituberculatus</name>
    <name type="common">Swimming crab</name>
    <name type="synonym">Neptunus trituberculatus</name>
    <dbReference type="NCBI Taxonomy" id="210409"/>
    <lineage>
        <taxon>Eukaryota</taxon>
        <taxon>Metazoa</taxon>
        <taxon>Ecdysozoa</taxon>
        <taxon>Arthropoda</taxon>
        <taxon>Crustacea</taxon>
        <taxon>Multicrustacea</taxon>
        <taxon>Malacostraca</taxon>
        <taxon>Eumalacostraca</taxon>
        <taxon>Eucarida</taxon>
        <taxon>Decapoda</taxon>
        <taxon>Pleocyemata</taxon>
        <taxon>Brachyura</taxon>
        <taxon>Eubrachyura</taxon>
        <taxon>Portunoidea</taxon>
        <taxon>Portunidae</taxon>
        <taxon>Portuninae</taxon>
        <taxon>Portunus</taxon>
    </lineage>
</organism>
<evidence type="ECO:0000313" key="2">
    <source>
        <dbReference type="Proteomes" id="UP000324222"/>
    </source>
</evidence>
<protein>
    <submittedName>
        <fullName evidence="1">Uncharacterized protein</fullName>
    </submittedName>
</protein>
<dbReference type="Proteomes" id="UP000324222">
    <property type="component" value="Unassembled WGS sequence"/>
</dbReference>
<reference evidence="1 2" key="1">
    <citation type="submission" date="2019-05" db="EMBL/GenBank/DDBJ databases">
        <title>Another draft genome of Portunus trituberculatus and its Hox gene families provides insights of decapod evolution.</title>
        <authorList>
            <person name="Jeong J.-H."/>
            <person name="Song I."/>
            <person name="Kim S."/>
            <person name="Choi T."/>
            <person name="Kim D."/>
            <person name="Ryu S."/>
            <person name="Kim W."/>
        </authorList>
    </citation>
    <scope>NUCLEOTIDE SEQUENCE [LARGE SCALE GENOMIC DNA]</scope>
    <source>
        <tissue evidence="1">Muscle</tissue>
    </source>
</reference>
<comment type="caution">
    <text evidence="1">The sequence shown here is derived from an EMBL/GenBank/DDBJ whole genome shotgun (WGS) entry which is preliminary data.</text>
</comment>
<accession>A0A5B7EPL3</accession>
<dbReference type="AlphaFoldDB" id="A0A5B7EPL3"/>
<keyword evidence="2" id="KW-1185">Reference proteome</keyword>
<proteinExistence type="predicted"/>
<gene>
    <name evidence="1" type="ORF">E2C01_028767</name>
</gene>
<evidence type="ECO:0000313" key="1">
    <source>
        <dbReference type="EMBL" id="MPC35345.1"/>
    </source>
</evidence>